<gene>
    <name evidence="1" type="ORF">A2024_10295</name>
</gene>
<evidence type="ECO:0000313" key="2">
    <source>
        <dbReference type="Proteomes" id="UP000177230"/>
    </source>
</evidence>
<dbReference type="EMBL" id="MFFM01000011">
    <property type="protein sequence ID" value="OGF13832.1"/>
    <property type="molecule type" value="Genomic_DNA"/>
</dbReference>
<accession>A0A1F5RHK4</accession>
<protein>
    <submittedName>
        <fullName evidence="1">Uncharacterized protein</fullName>
    </submittedName>
</protein>
<proteinExistence type="predicted"/>
<reference evidence="1 2" key="1">
    <citation type="journal article" date="2016" name="Nat. Commun.">
        <title>Thousands of microbial genomes shed light on interconnected biogeochemical processes in an aquifer system.</title>
        <authorList>
            <person name="Anantharaman K."/>
            <person name="Brown C.T."/>
            <person name="Hug L.A."/>
            <person name="Sharon I."/>
            <person name="Castelle C.J."/>
            <person name="Probst A.J."/>
            <person name="Thomas B.C."/>
            <person name="Singh A."/>
            <person name="Wilkins M.J."/>
            <person name="Karaoz U."/>
            <person name="Brodie E.L."/>
            <person name="Williams K.H."/>
            <person name="Hubbard S.S."/>
            <person name="Banfield J.F."/>
        </authorList>
    </citation>
    <scope>NUCLEOTIDE SEQUENCE [LARGE SCALE GENOMIC DNA]</scope>
</reference>
<name>A0A1F5RHK4_9BACT</name>
<comment type="caution">
    <text evidence="1">The sequence shown here is derived from an EMBL/GenBank/DDBJ whole genome shotgun (WGS) entry which is preliminary data.</text>
</comment>
<sequence length="93" mass="10632">MIFFVIFVFFVVQKPLRHFDKLSASLGGSKAPWYRRRTPPCHFGLGNKRSGSLQALPEAEREYDFLYPIASKRNLCALVSLWLTVNQTIGKIS</sequence>
<organism evidence="1 2">
    <name type="scientific">Candidatus Edwardsbacteria bacterium GWF2_54_11</name>
    <dbReference type="NCBI Taxonomy" id="1817851"/>
    <lineage>
        <taxon>Bacteria</taxon>
        <taxon>Candidatus Edwardsiibacteriota</taxon>
    </lineage>
</organism>
<evidence type="ECO:0000313" key="1">
    <source>
        <dbReference type="EMBL" id="OGF13832.1"/>
    </source>
</evidence>
<dbReference type="Proteomes" id="UP000177230">
    <property type="component" value="Unassembled WGS sequence"/>
</dbReference>
<dbReference type="AlphaFoldDB" id="A0A1F5RHK4"/>